<evidence type="ECO:0000259" key="3">
    <source>
        <dbReference type="Pfam" id="PF14365"/>
    </source>
</evidence>
<gene>
    <name evidence="4" type="ORF">H6P81_013619</name>
</gene>
<dbReference type="AlphaFoldDB" id="A0AAV7EI28"/>
<feature type="domain" description="Neprosin activation peptide" evidence="3">
    <location>
        <begin position="50"/>
        <end position="134"/>
    </location>
</feature>
<dbReference type="InterPro" id="IPR053168">
    <property type="entry name" value="Glutamic_endopeptidase"/>
</dbReference>
<accession>A0AAV7EI28</accession>
<dbReference type="Pfam" id="PF14365">
    <property type="entry name" value="Neprosin_AP"/>
    <property type="match status" value="1"/>
</dbReference>
<dbReference type="Proteomes" id="UP000825729">
    <property type="component" value="Unassembled WGS sequence"/>
</dbReference>
<evidence type="ECO:0000256" key="2">
    <source>
        <dbReference type="SAM" id="SignalP"/>
    </source>
</evidence>
<keyword evidence="2" id="KW-0732">Signal</keyword>
<keyword evidence="5" id="KW-1185">Reference proteome</keyword>
<dbReference type="EMBL" id="JAINDJ010000005">
    <property type="protein sequence ID" value="KAG9447491.1"/>
    <property type="molecule type" value="Genomic_DNA"/>
</dbReference>
<evidence type="ECO:0000256" key="1">
    <source>
        <dbReference type="SAM" id="MobiDB-lite"/>
    </source>
</evidence>
<comment type="caution">
    <text evidence="4">The sequence shown here is derived from an EMBL/GenBank/DDBJ whole genome shotgun (WGS) entry which is preliminary data.</text>
</comment>
<feature type="compositionally biased region" description="Polar residues" evidence="1">
    <location>
        <begin position="119"/>
        <end position="136"/>
    </location>
</feature>
<dbReference type="InterPro" id="IPR025521">
    <property type="entry name" value="Neprosin_propep"/>
</dbReference>
<name>A0AAV7EI28_ARIFI</name>
<feature type="signal peptide" evidence="2">
    <location>
        <begin position="1"/>
        <end position="23"/>
    </location>
</feature>
<sequence length="162" mass="18463">MAATTSMLLLLLLVSLMIFCCEARTPSLEEHKEMTKYLKFINSPAAKTITQPAFDHSLLKNHTIQMEPSFFLKNKKDPYSEIARKMGFSDGGCPLGTVPLRRFQMEDLERAGFVSSFTKKQQQTHGLQDNRLSQSEVNEDDESGNWWLVYEESSMGQVEIGY</sequence>
<organism evidence="4 5">
    <name type="scientific">Aristolochia fimbriata</name>
    <name type="common">White veined hardy Dutchman's pipe vine</name>
    <dbReference type="NCBI Taxonomy" id="158543"/>
    <lineage>
        <taxon>Eukaryota</taxon>
        <taxon>Viridiplantae</taxon>
        <taxon>Streptophyta</taxon>
        <taxon>Embryophyta</taxon>
        <taxon>Tracheophyta</taxon>
        <taxon>Spermatophyta</taxon>
        <taxon>Magnoliopsida</taxon>
        <taxon>Magnoliidae</taxon>
        <taxon>Piperales</taxon>
        <taxon>Aristolochiaceae</taxon>
        <taxon>Aristolochia</taxon>
    </lineage>
</organism>
<evidence type="ECO:0000313" key="5">
    <source>
        <dbReference type="Proteomes" id="UP000825729"/>
    </source>
</evidence>
<reference evidence="4 5" key="1">
    <citation type="submission" date="2021-07" db="EMBL/GenBank/DDBJ databases">
        <title>The Aristolochia fimbriata genome: insights into angiosperm evolution, floral development and chemical biosynthesis.</title>
        <authorList>
            <person name="Jiao Y."/>
        </authorList>
    </citation>
    <scope>NUCLEOTIDE SEQUENCE [LARGE SCALE GENOMIC DNA]</scope>
    <source>
        <strain evidence="4">IBCAS-2021</strain>
        <tissue evidence="4">Leaf</tissue>
    </source>
</reference>
<evidence type="ECO:0000313" key="4">
    <source>
        <dbReference type="EMBL" id="KAG9447491.1"/>
    </source>
</evidence>
<proteinExistence type="predicted"/>
<feature type="region of interest" description="Disordered" evidence="1">
    <location>
        <begin position="119"/>
        <end position="138"/>
    </location>
</feature>
<protein>
    <recommendedName>
        <fullName evidence="3">Neprosin activation peptide domain-containing protein</fullName>
    </recommendedName>
</protein>
<dbReference type="PANTHER" id="PTHR31589">
    <property type="entry name" value="PROTEIN, PUTATIVE (DUF239)-RELATED-RELATED"/>
    <property type="match status" value="1"/>
</dbReference>
<feature type="chain" id="PRO_5043406420" description="Neprosin activation peptide domain-containing protein" evidence="2">
    <location>
        <begin position="24"/>
        <end position="162"/>
    </location>
</feature>